<dbReference type="AlphaFoldDB" id="A0A0A8ZGK9"/>
<name>A0A0A8ZGK9_ARUDO</name>
<evidence type="ECO:0000313" key="1">
    <source>
        <dbReference type="EMBL" id="JAD35880.1"/>
    </source>
</evidence>
<dbReference type="EMBL" id="GBRH01262015">
    <property type="protein sequence ID" value="JAD35880.1"/>
    <property type="molecule type" value="Transcribed_RNA"/>
</dbReference>
<reference evidence="1" key="2">
    <citation type="journal article" date="2015" name="Data Brief">
        <title>Shoot transcriptome of the giant reed, Arundo donax.</title>
        <authorList>
            <person name="Barrero R.A."/>
            <person name="Guerrero F.D."/>
            <person name="Moolhuijzen P."/>
            <person name="Goolsby J.A."/>
            <person name="Tidwell J."/>
            <person name="Bellgard S.E."/>
            <person name="Bellgard M.I."/>
        </authorList>
    </citation>
    <scope>NUCLEOTIDE SEQUENCE</scope>
    <source>
        <tissue evidence="1">Shoot tissue taken approximately 20 cm above the soil surface</tissue>
    </source>
</reference>
<proteinExistence type="predicted"/>
<protein>
    <submittedName>
        <fullName evidence="1">Uncharacterized protein</fullName>
    </submittedName>
</protein>
<accession>A0A0A8ZGK9</accession>
<sequence>MHSSTSVLLHLHYIIICIS</sequence>
<reference evidence="1" key="1">
    <citation type="submission" date="2014-09" db="EMBL/GenBank/DDBJ databases">
        <authorList>
            <person name="Magalhaes I.L.F."/>
            <person name="Oliveira U."/>
            <person name="Santos F.R."/>
            <person name="Vidigal T.H.D.A."/>
            <person name="Brescovit A.D."/>
            <person name="Santos A.J."/>
        </authorList>
    </citation>
    <scope>NUCLEOTIDE SEQUENCE</scope>
    <source>
        <tissue evidence="1">Shoot tissue taken approximately 20 cm above the soil surface</tissue>
    </source>
</reference>
<organism evidence="1">
    <name type="scientific">Arundo donax</name>
    <name type="common">Giant reed</name>
    <name type="synonym">Donax arundinaceus</name>
    <dbReference type="NCBI Taxonomy" id="35708"/>
    <lineage>
        <taxon>Eukaryota</taxon>
        <taxon>Viridiplantae</taxon>
        <taxon>Streptophyta</taxon>
        <taxon>Embryophyta</taxon>
        <taxon>Tracheophyta</taxon>
        <taxon>Spermatophyta</taxon>
        <taxon>Magnoliopsida</taxon>
        <taxon>Liliopsida</taxon>
        <taxon>Poales</taxon>
        <taxon>Poaceae</taxon>
        <taxon>PACMAD clade</taxon>
        <taxon>Arundinoideae</taxon>
        <taxon>Arundineae</taxon>
        <taxon>Arundo</taxon>
    </lineage>
</organism>